<gene>
    <name evidence="2" type="ORF">BECKLFY1418C_GA0070996_100169</name>
</gene>
<feature type="region of interest" description="Disordered" evidence="1">
    <location>
        <begin position="1"/>
        <end position="20"/>
    </location>
</feature>
<dbReference type="Pfam" id="PF10109">
    <property type="entry name" value="Phage_TAC_7"/>
    <property type="match status" value="1"/>
</dbReference>
<evidence type="ECO:0000256" key="1">
    <source>
        <dbReference type="SAM" id="MobiDB-lite"/>
    </source>
</evidence>
<dbReference type="AlphaFoldDB" id="A0A450W6P6"/>
<name>A0A450W6P6_9GAMM</name>
<evidence type="ECO:0000313" key="2">
    <source>
        <dbReference type="EMBL" id="VFK12750.1"/>
    </source>
</evidence>
<dbReference type="EMBL" id="CAADFN010000001">
    <property type="protein sequence ID" value="VFK12750.1"/>
    <property type="molecule type" value="Genomic_DNA"/>
</dbReference>
<reference evidence="2" key="1">
    <citation type="submission" date="2019-02" db="EMBL/GenBank/DDBJ databases">
        <authorList>
            <person name="Gruber-Vodicka R. H."/>
            <person name="Seah K. B. B."/>
        </authorList>
    </citation>
    <scope>NUCLEOTIDE SEQUENCE</scope>
    <source>
        <strain evidence="2">BECK_BY7</strain>
    </source>
</reference>
<sequence length="113" mass="12569">MPNTFQAGNSATKVDKTGQASGTDLKESIIDLAFPVEHNGVKYDKLTMRRPKMRDLMLAEDASGVTFQAGRGVPIKTEGHVFSYVCAVPVEVIYETDMSDYQKLQQTYSRFLS</sequence>
<proteinExistence type="predicted"/>
<protein>
    <submittedName>
        <fullName evidence="2">Phage tail assembly chaperone protein, E, or 41 or 14</fullName>
    </submittedName>
</protein>
<dbReference type="InterPro" id="IPR019289">
    <property type="entry name" value="Phage_tail_E/E"/>
</dbReference>
<organism evidence="2">
    <name type="scientific">Candidatus Kentrum sp. LFY</name>
    <dbReference type="NCBI Taxonomy" id="2126342"/>
    <lineage>
        <taxon>Bacteria</taxon>
        <taxon>Pseudomonadati</taxon>
        <taxon>Pseudomonadota</taxon>
        <taxon>Gammaproteobacteria</taxon>
        <taxon>Candidatus Kentrum</taxon>
    </lineage>
</organism>
<accession>A0A450W6P6</accession>